<dbReference type="AlphaFoldDB" id="A0AAD1X916"/>
<evidence type="ECO:0000313" key="2">
    <source>
        <dbReference type="Proteomes" id="UP001295684"/>
    </source>
</evidence>
<gene>
    <name evidence="1" type="ORF">ECRASSUSDP1_LOCUS3235</name>
</gene>
<protein>
    <submittedName>
        <fullName evidence="1">Uncharacterized protein</fullName>
    </submittedName>
</protein>
<organism evidence="1 2">
    <name type="scientific">Euplotes crassus</name>
    <dbReference type="NCBI Taxonomy" id="5936"/>
    <lineage>
        <taxon>Eukaryota</taxon>
        <taxon>Sar</taxon>
        <taxon>Alveolata</taxon>
        <taxon>Ciliophora</taxon>
        <taxon>Intramacronucleata</taxon>
        <taxon>Spirotrichea</taxon>
        <taxon>Hypotrichia</taxon>
        <taxon>Euplotida</taxon>
        <taxon>Euplotidae</taxon>
        <taxon>Moneuplotes</taxon>
    </lineage>
</organism>
<sequence length="266" mass="30603">METDNSEDQKRLSSENGILWEDKTVEGILAKSHYFNCFSLYLMGKQADSNSNTKYMKLKSCFKLENGQDLNFMKKLAFFSLFKANSLKCINMGKRNKHLKNFILTSFPAKVNILIERGGRKTISRASLCFSGIIRDSSKVVDTVIIQRFRLNRRQLKRLIASFSHVNVIRLNTCILSVPTPFTFPESLPSSKIKKLDLEGSCSIKYLDCNRNSEQFRNFIQGLATYPGFKMSLDTLRFSAYKKECEEANNILSENGFENIKVTFWK</sequence>
<dbReference type="Proteomes" id="UP001295684">
    <property type="component" value="Unassembled WGS sequence"/>
</dbReference>
<proteinExistence type="predicted"/>
<accession>A0AAD1X916</accession>
<comment type="caution">
    <text evidence="1">The sequence shown here is derived from an EMBL/GenBank/DDBJ whole genome shotgun (WGS) entry which is preliminary data.</text>
</comment>
<reference evidence="1" key="1">
    <citation type="submission" date="2023-07" db="EMBL/GenBank/DDBJ databases">
        <authorList>
            <consortium name="AG Swart"/>
            <person name="Singh M."/>
            <person name="Singh A."/>
            <person name="Seah K."/>
            <person name="Emmerich C."/>
        </authorList>
    </citation>
    <scope>NUCLEOTIDE SEQUENCE</scope>
    <source>
        <strain evidence="1">DP1</strain>
    </source>
</reference>
<dbReference type="EMBL" id="CAMPGE010003097">
    <property type="protein sequence ID" value="CAI2361920.1"/>
    <property type="molecule type" value="Genomic_DNA"/>
</dbReference>
<keyword evidence="2" id="KW-1185">Reference proteome</keyword>
<evidence type="ECO:0000313" key="1">
    <source>
        <dbReference type="EMBL" id="CAI2361920.1"/>
    </source>
</evidence>
<name>A0AAD1X916_EUPCR</name>